<sequence length="343" mass="37863">MKLLFTQESDFRRERDFGSKVSATFDFVSSQFKPLLKCLAYFALPGALLMGIGLGMFMGPATGFYASLFRGAQQSGANAMSSLDPLAMYRGWGGVGLLLTVLGSFTAFLLLSSTVYTYLRVRLNLPATETVQPRQVWDWMRPRLGRMVLACLLLFGLSFVVMLVFGVVFAGIAALGGVGWAILLVFLLYAALMWIAGCLSLYFPVLWLEDVGPLQALTRCFYLIKGKWWSTFGLLMVMAIIQSTMSYIFAIPMYGLLMMDILQLTSNGAPHDTSLLMQAATLLYSGSAVLLLALPLLALGFQYFNLAERRDSIGARQQLAMLGQTAAPETTSQFYRPDEEGEY</sequence>
<feature type="transmembrane region" description="Helical" evidence="1">
    <location>
        <begin position="180"/>
        <end position="207"/>
    </location>
</feature>
<keyword evidence="1" id="KW-0472">Membrane</keyword>
<gene>
    <name evidence="3" type="ORF">J4E00_27005</name>
</gene>
<feature type="transmembrane region" description="Helical" evidence="1">
    <location>
        <begin position="39"/>
        <end position="59"/>
    </location>
</feature>
<evidence type="ECO:0000313" key="3">
    <source>
        <dbReference type="EMBL" id="MBO2012739.1"/>
    </source>
</evidence>
<dbReference type="EMBL" id="JAGETZ010000020">
    <property type="protein sequence ID" value="MBO2012739.1"/>
    <property type="molecule type" value="Genomic_DNA"/>
</dbReference>
<keyword evidence="1" id="KW-0812">Transmembrane</keyword>
<keyword evidence="1" id="KW-1133">Transmembrane helix</keyword>
<feature type="transmembrane region" description="Helical" evidence="1">
    <location>
        <begin position="147"/>
        <end position="174"/>
    </location>
</feature>
<dbReference type="Proteomes" id="UP000664369">
    <property type="component" value="Unassembled WGS sequence"/>
</dbReference>
<feature type="domain" description="DUF7847" evidence="2">
    <location>
        <begin position="149"/>
        <end position="282"/>
    </location>
</feature>
<accession>A0ABS3QN76</accession>
<protein>
    <recommendedName>
        <fullName evidence="2">DUF7847 domain-containing protein</fullName>
    </recommendedName>
</protein>
<evidence type="ECO:0000259" key="2">
    <source>
        <dbReference type="Pfam" id="PF25231"/>
    </source>
</evidence>
<organism evidence="3 4">
    <name type="scientific">Hymenobacter negativus</name>
    <dbReference type="NCBI Taxonomy" id="2795026"/>
    <lineage>
        <taxon>Bacteria</taxon>
        <taxon>Pseudomonadati</taxon>
        <taxon>Bacteroidota</taxon>
        <taxon>Cytophagia</taxon>
        <taxon>Cytophagales</taxon>
        <taxon>Hymenobacteraceae</taxon>
        <taxon>Hymenobacter</taxon>
    </lineage>
</organism>
<evidence type="ECO:0000256" key="1">
    <source>
        <dbReference type="SAM" id="Phobius"/>
    </source>
</evidence>
<dbReference type="Pfam" id="PF25231">
    <property type="entry name" value="DUF7847"/>
    <property type="match status" value="1"/>
</dbReference>
<feature type="transmembrane region" description="Helical" evidence="1">
    <location>
        <begin position="228"/>
        <end position="255"/>
    </location>
</feature>
<feature type="transmembrane region" description="Helical" evidence="1">
    <location>
        <begin position="92"/>
        <end position="119"/>
    </location>
</feature>
<reference evidence="3 4" key="1">
    <citation type="submission" date="2021-03" db="EMBL/GenBank/DDBJ databases">
        <authorList>
            <person name="Kim M.K."/>
        </authorList>
    </citation>
    <scope>NUCLEOTIDE SEQUENCE [LARGE SCALE GENOMIC DNA]</scope>
    <source>
        <strain evidence="3 4">BT442</strain>
    </source>
</reference>
<comment type="caution">
    <text evidence="3">The sequence shown here is derived from an EMBL/GenBank/DDBJ whole genome shotgun (WGS) entry which is preliminary data.</text>
</comment>
<keyword evidence="4" id="KW-1185">Reference proteome</keyword>
<proteinExistence type="predicted"/>
<dbReference type="InterPro" id="IPR057169">
    <property type="entry name" value="DUF7847"/>
</dbReference>
<dbReference type="RefSeq" id="WP_208178477.1">
    <property type="nucleotide sequence ID" value="NZ_JAGETZ010000020.1"/>
</dbReference>
<name>A0ABS3QN76_9BACT</name>
<feature type="transmembrane region" description="Helical" evidence="1">
    <location>
        <begin position="275"/>
        <end position="301"/>
    </location>
</feature>
<evidence type="ECO:0000313" key="4">
    <source>
        <dbReference type="Proteomes" id="UP000664369"/>
    </source>
</evidence>